<evidence type="ECO:0000256" key="7">
    <source>
        <dbReference type="RuleBase" id="RU363000"/>
    </source>
</evidence>
<keyword evidence="6" id="KW-0472">Membrane</keyword>
<dbReference type="AlphaFoldDB" id="A0A8J2P992"/>
<reference evidence="9" key="1">
    <citation type="submission" date="2021-06" db="EMBL/GenBank/DDBJ databases">
        <authorList>
            <person name="Hodson N. C."/>
            <person name="Mongue J. A."/>
            <person name="Jaron S. K."/>
        </authorList>
    </citation>
    <scope>NUCLEOTIDE SEQUENCE</scope>
</reference>
<evidence type="ECO:0000256" key="5">
    <source>
        <dbReference type="ARBA" id="ARBA00023128"/>
    </source>
</evidence>
<gene>
    <name evidence="9" type="ORF">AFUS01_LOCUS29948</name>
</gene>
<keyword evidence="3 7" id="KW-0999">Mitochondrion inner membrane</keyword>
<evidence type="ECO:0000256" key="3">
    <source>
        <dbReference type="ARBA" id="ARBA00022792"/>
    </source>
</evidence>
<dbReference type="Pfam" id="PF09731">
    <property type="entry name" value="Mitofilin"/>
    <property type="match status" value="1"/>
</dbReference>
<organism evidence="9 10">
    <name type="scientific">Allacma fusca</name>
    <dbReference type="NCBI Taxonomy" id="39272"/>
    <lineage>
        <taxon>Eukaryota</taxon>
        <taxon>Metazoa</taxon>
        <taxon>Ecdysozoa</taxon>
        <taxon>Arthropoda</taxon>
        <taxon>Hexapoda</taxon>
        <taxon>Collembola</taxon>
        <taxon>Symphypleona</taxon>
        <taxon>Sminthuridae</taxon>
        <taxon>Allacma</taxon>
    </lineage>
</organism>
<dbReference type="PANTHER" id="PTHR15415">
    <property type="entry name" value="MITOFILIN"/>
    <property type="match status" value="1"/>
</dbReference>
<evidence type="ECO:0000313" key="9">
    <source>
        <dbReference type="EMBL" id="CAG7819506.1"/>
    </source>
</evidence>
<sequence>MQKFLISENIDESSRNSLINSRPFNLGAVAAEKVTNEVLLQKIDEVKSYYEKDLIKALSRQAQALQENFDSAKQVAIEEYERRIKQSKDLGEAENLVDLRSKYNQATSALAAMEEALKARQLEDIRSDKFKKLWSYCNTLYNRINFATYIADDSCNDVVVVDKNTLLKEFPDDELVKALLKSVPAEVGSIERLRVRFFNKVDKVCRRVAVFKNDEEITLWKYLLGTLQASVTARCEGESEDKNVFAILDRTALFLKRGDLLEAVCTLNQIEGLVARKICQDWLNDARSVLETNQALFALMTHATANNLH</sequence>
<proteinExistence type="inferred from homology"/>
<evidence type="ECO:0000256" key="6">
    <source>
        <dbReference type="ARBA" id="ARBA00023136"/>
    </source>
</evidence>
<evidence type="ECO:0000256" key="1">
    <source>
        <dbReference type="ARBA" id="ARBA00010877"/>
    </source>
</evidence>
<feature type="coiled-coil region" evidence="8">
    <location>
        <begin position="55"/>
        <end position="116"/>
    </location>
</feature>
<keyword evidence="10" id="KW-1185">Reference proteome</keyword>
<comment type="subcellular location">
    <subcellularLocation>
        <location evidence="7">Mitochondrion inner membrane</location>
        <topology evidence="7">Single-pass membrane protein</topology>
    </subcellularLocation>
</comment>
<keyword evidence="5 7" id="KW-0496">Mitochondrion</keyword>
<dbReference type="PANTHER" id="PTHR15415:SF7">
    <property type="entry name" value="MICOS COMPLEX SUBUNIT MIC60"/>
    <property type="match status" value="1"/>
</dbReference>
<evidence type="ECO:0000256" key="4">
    <source>
        <dbReference type="ARBA" id="ARBA00022989"/>
    </source>
</evidence>
<dbReference type="GO" id="GO:0042407">
    <property type="term" value="P:cristae formation"/>
    <property type="evidence" value="ECO:0007669"/>
    <property type="project" value="TreeGrafter"/>
</dbReference>
<dbReference type="OrthoDB" id="10261039at2759"/>
<accession>A0A8J2P992</accession>
<protein>
    <recommendedName>
        <fullName evidence="7">MICOS complex subunit MIC60</fullName>
    </recommendedName>
    <alternativeName>
        <fullName evidence="7">Mitofilin</fullName>
    </alternativeName>
</protein>
<evidence type="ECO:0000313" key="10">
    <source>
        <dbReference type="Proteomes" id="UP000708208"/>
    </source>
</evidence>
<name>A0A8J2P992_9HEXA</name>
<dbReference type="InterPro" id="IPR019133">
    <property type="entry name" value="MIC60"/>
</dbReference>
<comment type="similarity">
    <text evidence="1 7">Belongs to the MICOS complex subunit Mic60 family.</text>
</comment>
<dbReference type="EMBL" id="CAJVCH010451607">
    <property type="protein sequence ID" value="CAG7819506.1"/>
    <property type="molecule type" value="Genomic_DNA"/>
</dbReference>
<keyword evidence="4" id="KW-1133">Transmembrane helix</keyword>
<evidence type="ECO:0000256" key="8">
    <source>
        <dbReference type="SAM" id="Coils"/>
    </source>
</evidence>
<keyword evidence="2 7" id="KW-0812">Transmembrane</keyword>
<comment type="subunit">
    <text evidence="7">Component of the mitochondrial contact site and cristae organizing system (MICOS) complex.</text>
</comment>
<dbReference type="GO" id="GO:0061617">
    <property type="term" value="C:MICOS complex"/>
    <property type="evidence" value="ECO:0007669"/>
    <property type="project" value="TreeGrafter"/>
</dbReference>
<keyword evidence="8" id="KW-0175">Coiled coil</keyword>
<evidence type="ECO:0000256" key="2">
    <source>
        <dbReference type="ARBA" id="ARBA00022692"/>
    </source>
</evidence>
<dbReference type="Proteomes" id="UP000708208">
    <property type="component" value="Unassembled WGS sequence"/>
</dbReference>
<comment type="function">
    <text evidence="7">Component of the MICOS complex, a large protein complex of the mitochondrial inner membrane that plays crucial roles in the maintenance of crista junctions, inner membrane architecture, and formation of contact sites to the outer membrane.</text>
</comment>
<comment type="caution">
    <text evidence="9">The sequence shown here is derived from an EMBL/GenBank/DDBJ whole genome shotgun (WGS) entry which is preliminary data.</text>
</comment>